<proteinExistence type="inferred from homology"/>
<keyword evidence="7" id="KW-1185">Reference proteome</keyword>
<dbReference type="Pfam" id="PF00466">
    <property type="entry name" value="Ribosomal_L10"/>
    <property type="match status" value="1"/>
</dbReference>
<dbReference type="Pfam" id="PF17777">
    <property type="entry name" value="RL10P_insert"/>
    <property type="match status" value="1"/>
</dbReference>
<dbReference type="GO" id="GO:0003735">
    <property type="term" value="F:structural constituent of ribosome"/>
    <property type="evidence" value="ECO:0007669"/>
    <property type="project" value="TreeGrafter"/>
</dbReference>
<dbReference type="FunFam" id="3.90.105.20:FF:000001">
    <property type="entry name" value="60S acidic ribosomal protein P0"/>
    <property type="match status" value="1"/>
</dbReference>
<dbReference type="InterPro" id="IPR001790">
    <property type="entry name" value="Ribosomal_uL10"/>
</dbReference>
<dbReference type="InterPro" id="IPR050323">
    <property type="entry name" value="Ribosomal_protein_uL10"/>
</dbReference>
<sequence length="333" mass="36742">MAGGKERKAKKSEFYERVYNIFDKYKRALFVQCDNISARQIHNCRKELRTNNSLMLMGKNTLIKAALQKRLSKPVEGEPDFEERSKTWTPLDHMEPLVKLLKGNLGIIFTNHDLTDIKDIVERHAREAPAKVGANAQCDVWIRAGPTGLDPKQTLFFQNLQIPTKIAKTQIEITTDKQIIFEGDKIGSNEAALLQKLNINPFSYKLKVAHVFDNGNVYSPEVLNITPETIIASYRNVISNVASISLETGVPTKASAPHTVMRVFKNLLAVTFESDYTFEQAEAIKNAATAAPAAAAAAPVEEAAAAAAPQEEEAEDDFGGGAANLFGDDDDDY</sequence>
<organism evidence="6 7">
    <name type="scientific">Euplotes crassus</name>
    <dbReference type="NCBI Taxonomy" id="5936"/>
    <lineage>
        <taxon>Eukaryota</taxon>
        <taxon>Sar</taxon>
        <taxon>Alveolata</taxon>
        <taxon>Ciliophora</taxon>
        <taxon>Intramacronucleata</taxon>
        <taxon>Spirotrichea</taxon>
        <taxon>Hypotrichia</taxon>
        <taxon>Euplotida</taxon>
        <taxon>Euplotidae</taxon>
        <taxon>Moneuplotes</taxon>
    </lineage>
</organism>
<dbReference type="GO" id="GO:0022625">
    <property type="term" value="C:cytosolic large ribosomal subunit"/>
    <property type="evidence" value="ECO:0007669"/>
    <property type="project" value="TreeGrafter"/>
</dbReference>
<dbReference type="PANTHER" id="PTHR45699:SF3">
    <property type="entry name" value="LARGE RIBOSOMAL SUBUNIT PROTEIN UL10"/>
    <property type="match status" value="1"/>
</dbReference>
<feature type="domain" description="Large ribosomal subunit protein uL10-like insertion" evidence="5">
    <location>
        <begin position="130"/>
        <end position="199"/>
    </location>
</feature>
<evidence type="ECO:0000256" key="4">
    <source>
        <dbReference type="SAM" id="MobiDB-lite"/>
    </source>
</evidence>
<dbReference type="InterPro" id="IPR043141">
    <property type="entry name" value="Ribosomal_uL10-like_sf"/>
</dbReference>
<dbReference type="Gene3D" id="3.90.105.20">
    <property type="match status" value="1"/>
</dbReference>
<evidence type="ECO:0000256" key="3">
    <source>
        <dbReference type="ARBA" id="ARBA00023274"/>
    </source>
</evidence>
<dbReference type="SUPFAM" id="SSF160369">
    <property type="entry name" value="Ribosomal protein L10-like"/>
    <property type="match status" value="1"/>
</dbReference>
<dbReference type="GO" id="GO:0070180">
    <property type="term" value="F:large ribosomal subunit rRNA binding"/>
    <property type="evidence" value="ECO:0007669"/>
    <property type="project" value="TreeGrafter"/>
</dbReference>
<dbReference type="AlphaFoldDB" id="A0AAD2CXM9"/>
<evidence type="ECO:0000259" key="5">
    <source>
        <dbReference type="Pfam" id="PF17777"/>
    </source>
</evidence>
<comment type="caution">
    <text evidence="6">The sequence shown here is derived from an EMBL/GenBank/DDBJ whole genome shotgun (WGS) entry which is preliminary data.</text>
</comment>
<dbReference type="PANTHER" id="PTHR45699">
    <property type="entry name" value="60S ACIDIC RIBOSOMAL PROTEIN P0"/>
    <property type="match status" value="1"/>
</dbReference>
<dbReference type="Gene3D" id="3.30.70.1730">
    <property type="match status" value="1"/>
</dbReference>
<dbReference type="CDD" id="cd05795">
    <property type="entry name" value="Ribosomal_P0_L10e"/>
    <property type="match status" value="1"/>
</dbReference>
<evidence type="ECO:0000256" key="2">
    <source>
        <dbReference type="ARBA" id="ARBA00022980"/>
    </source>
</evidence>
<dbReference type="EMBL" id="CAMPGE010015278">
    <property type="protein sequence ID" value="CAI2373910.1"/>
    <property type="molecule type" value="Genomic_DNA"/>
</dbReference>
<dbReference type="GO" id="GO:0002181">
    <property type="term" value="P:cytoplasmic translation"/>
    <property type="evidence" value="ECO:0007669"/>
    <property type="project" value="TreeGrafter"/>
</dbReference>
<evidence type="ECO:0000256" key="1">
    <source>
        <dbReference type="ARBA" id="ARBA00008889"/>
    </source>
</evidence>
<dbReference type="Proteomes" id="UP001295684">
    <property type="component" value="Unassembled WGS sequence"/>
</dbReference>
<protein>
    <recommendedName>
        <fullName evidence="5">Large ribosomal subunit protein uL10-like insertion domain-containing protein</fullName>
    </recommendedName>
</protein>
<dbReference type="InterPro" id="IPR030670">
    <property type="entry name" value="uL10_eukaryotes"/>
</dbReference>
<gene>
    <name evidence="6" type="ORF">ECRASSUSDP1_LOCUS15259</name>
</gene>
<dbReference type="InterPro" id="IPR043164">
    <property type="entry name" value="Ribosomal_uL10-like_insert_sf"/>
</dbReference>
<feature type="region of interest" description="Disordered" evidence="4">
    <location>
        <begin position="302"/>
        <end position="333"/>
    </location>
</feature>
<dbReference type="InterPro" id="IPR040637">
    <property type="entry name" value="Ribosomal_uL10-like_insert"/>
</dbReference>
<evidence type="ECO:0000313" key="7">
    <source>
        <dbReference type="Proteomes" id="UP001295684"/>
    </source>
</evidence>
<reference evidence="6" key="1">
    <citation type="submission" date="2023-07" db="EMBL/GenBank/DDBJ databases">
        <authorList>
            <consortium name="AG Swart"/>
            <person name="Singh M."/>
            <person name="Singh A."/>
            <person name="Seah K."/>
            <person name="Emmerich C."/>
        </authorList>
    </citation>
    <scope>NUCLEOTIDE SEQUENCE</scope>
    <source>
        <strain evidence="6">DP1</strain>
    </source>
</reference>
<name>A0AAD2CXM9_EUPCR</name>
<dbReference type="PIRSF" id="PIRSF039087">
    <property type="entry name" value="L10E"/>
    <property type="match status" value="1"/>
</dbReference>
<accession>A0AAD2CXM9</accession>
<dbReference type="GO" id="GO:0000027">
    <property type="term" value="P:ribosomal large subunit assembly"/>
    <property type="evidence" value="ECO:0007669"/>
    <property type="project" value="TreeGrafter"/>
</dbReference>
<evidence type="ECO:0000313" key="6">
    <source>
        <dbReference type="EMBL" id="CAI2373910.1"/>
    </source>
</evidence>
<keyword evidence="3" id="KW-0687">Ribonucleoprotein</keyword>
<comment type="similarity">
    <text evidence="1">Belongs to the universal ribosomal protein uL10 family.</text>
</comment>
<keyword evidence="2" id="KW-0689">Ribosomal protein</keyword>